<accession>A0A183Q3Y9</accession>
<reference evidence="1 2" key="1">
    <citation type="submission" date="2018-11" db="EMBL/GenBank/DDBJ databases">
        <authorList>
            <consortium name="Pathogen Informatics"/>
        </authorList>
    </citation>
    <scope>NUCLEOTIDE SEQUENCE [LARGE SCALE GENOMIC DNA]</scope>
    <source>
        <strain>Denwood</strain>
        <strain evidence="2">Zambia</strain>
    </source>
</reference>
<dbReference type="Proteomes" id="UP000269396">
    <property type="component" value="Unassembled WGS sequence"/>
</dbReference>
<proteinExistence type="predicted"/>
<gene>
    <name evidence="1" type="ORF">SMTD_LOCUS21325</name>
</gene>
<name>A0A183Q3Y9_9TREM</name>
<dbReference type="EMBL" id="UZAL01046989">
    <property type="protein sequence ID" value="VDP84630.1"/>
    <property type="molecule type" value="Genomic_DNA"/>
</dbReference>
<evidence type="ECO:0000313" key="2">
    <source>
        <dbReference type="Proteomes" id="UP000269396"/>
    </source>
</evidence>
<dbReference type="AlphaFoldDB" id="A0A183Q3Y9"/>
<sequence length="75" mass="9086">MVNEFHLIYRGNSNRPVFVKLEIVTDILNGWPYLCLKYIYVNIFIYIHIKFEKKIIASPLTPRNPIQKRNRFPMF</sequence>
<protein>
    <submittedName>
        <fullName evidence="1">Uncharacterized protein</fullName>
    </submittedName>
</protein>
<organism evidence="1 2">
    <name type="scientific">Schistosoma mattheei</name>
    <dbReference type="NCBI Taxonomy" id="31246"/>
    <lineage>
        <taxon>Eukaryota</taxon>
        <taxon>Metazoa</taxon>
        <taxon>Spiralia</taxon>
        <taxon>Lophotrochozoa</taxon>
        <taxon>Platyhelminthes</taxon>
        <taxon>Trematoda</taxon>
        <taxon>Digenea</taxon>
        <taxon>Strigeidida</taxon>
        <taxon>Schistosomatoidea</taxon>
        <taxon>Schistosomatidae</taxon>
        <taxon>Schistosoma</taxon>
    </lineage>
</organism>
<evidence type="ECO:0000313" key="1">
    <source>
        <dbReference type="EMBL" id="VDP84630.1"/>
    </source>
</evidence>
<keyword evidence="2" id="KW-1185">Reference proteome</keyword>